<dbReference type="GO" id="GO:0005524">
    <property type="term" value="F:ATP binding"/>
    <property type="evidence" value="ECO:0007669"/>
    <property type="project" value="UniProtKB-KW"/>
</dbReference>
<evidence type="ECO:0000256" key="5">
    <source>
        <dbReference type="ARBA" id="ARBA00022436"/>
    </source>
</evidence>
<comment type="caution">
    <text evidence="14">The sequence shown here is derived from an EMBL/GenBank/DDBJ whole genome shotgun (WGS) entry which is preliminary data.</text>
</comment>
<dbReference type="EMBL" id="JAODUO010000815">
    <property type="protein sequence ID" value="KAK2174260.1"/>
    <property type="molecule type" value="Genomic_DNA"/>
</dbReference>
<evidence type="ECO:0000256" key="12">
    <source>
        <dbReference type="ARBA" id="ARBA00049077"/>
    </source>
</evidence>
<dbReference type="AlphaFoldDB" id="A0AAD9KN33"/>
<keyword evidence="15" id="KW-1185">Reference proteome</keyword>
<dbReference type="PANTHER" id="PTHR11587">
    <property type="entry name" value="ARGININOSUCCINATE SYNTHASE"/>
    <property type="match status" value="1"/>
</dbReference>
<dbReference type="SUPFAM" id="SSF52402">
    <property type="entry name" value="Adenine nucleotide alpha hydrolases-like"/>
    <property type="match status" value="1"/>
</dbReference>
<dbReference type="Proteomes" id="UP001209878">
    <property type="component" value="Unassembled WGS sequence"/>
</dbReference>
<evidence type="ECO:0000256" key="9">
    <source>
        <dbReference type="ARBA" id="ARBA00022741"/>
    </source>
</evidence>
<evidence type="ECO:0000256" key="6">
    <source>
        <dbReference type="ARBA" id="ARBA00022571"/>
    </source>
</evidence>
<dbReference type="GO" id="GO:0005737">
    <property type="term" value="C:cytoplasm"/>
    <property type="evidence" value="ECO:0007669"/>
    <property type="project" value="TreeGrafter"/>
</dbReference>
<accession>A0AAD9KN33</accession>
<comment type="pathway">
    <text evidence="1">Amino-acid biosynthesis; L-arginine biosynthesis; L-arginine from L-ornithine and carbamoyl phosphate: step 2/3.</text>
</comment>
<feature type="domain" description="Arginosuccinate synthase-like N-terminal" evidence="13">
    <location>
        <begin position="40"/>
        <end position="174"/>
    </location>
</feature>
<evidence type="ECO:0000256" key="10">
    <source>
        <dbReference type="ARBA" id="ARBA00022840"/>
    </source>
</evidence>
<dbReference type="GO" id="GO:0004055">
    <property type="term" value="F:argininosuccinate synthase activity"/>
    <property type="evidence" value="ECO:0007669"/>
    <property type="project" value="UniProtKB-EC"/>
</dbReference>
<dbReference type="PANTHER" id="PTHR11587:SF2">
    <property type="entry name" value="ARGININOSUCCINATE SYNTHASE"/>
    <property type="match status" value="1"/>
</dbReference>
<name>A0AAD9KN33_RIDPI</name>
<sequence>MCPGPAFRAHLVVSAVTGPLSLSVFVHRDRMASGDNKKVVVLAYSGGLDTSCILVWLQQQGFDVIAFMADVGQEEDFEAARKKADKLGAKKVVILDMKKEFVEDAIWAGVQANVIYERRYLLGTALARPIITRGLVKTAKAEGAKYISHGATGKGNDQIRFELGCYALYPQVECPGLGTNPMSSVQVLELTPCPVSSYESGILEDPSSEGPADLYLMTTDPIKAPSQPVKARD</sequence>
<evidence type="ECO:0000256" key="7">
    <source>
        <dbReference type="ARBA" id="ARBA00022598"/>
    </source>
</evidence>
<dbReference type="PROSITE" id="PS00564">
    <property type="entry name" value="ARGININOSUCCIN_SYN_1"/>
    <property type="match status" value="1"/>
</dbReference>
<comment type="catalytic activity">
    <reaction evidence="12">
        <text>L-citrulline + L-aspartate + ATP = 2-(N(omega)-L-arginino)succinate + AMP + diphosphate + H(+)</text>
        <dbReference type="Rhea" id="RHEA:10932"/>
        <dbReference type="ChEBI" id="CHEBI:15378"/>
        <dbReference type="ChEBI" id="CHEBI:29991"/>
        <dbReference type="ChEBI" id="CHEBI:30616"/>
        <dbReference type="ChEBI" id="CHEBI:33019"/>
        <dbReference type="ChEBI" id="CHEBI:57472"/>
        <dbReference type="ChEBI" id="CHEBI:57743"/>
        <dbReference type="ChEBI" id="CHEBI:456215"/>
        <dbReference type="EC" id="6.3.4.5"/>
    </reaction>
</comment>
<evidence type="ECO:0000256" key="2">
    <source>
        <dbReference type="ARBA" id="ARBA00005154"/>
    </source>
</evidence>
<dbReference type="EC" id="6.3.4.5" evidence="3"/>
<evidence type="ECO:0000256" key="8">
    <source>
        <dbReference type="ARBA" id="ARBA00022605"/>
    </source>
</evidence>
<keyword evidence="7" id="KW-0436">Ligase</keyword>
<dbReference type="InterPro" id="IPR048267">
    <property type="entry name" value="Arginosuc_syn_N"/>
</dbReference>
<dbReference type="GO" id="GO:0000050">
    <property type="term" value="P:urea cycle"/>
    <property type="evidence" value="ECO:0007669"/>
    <property type="project" value="UniProtKB-KW"/>
</dbReference>
<evidence type="ECO:0000313" key="15">
    <source>
        <dbReference type="Proteomes" id="UP001209878"/>
    </source>
</evidence>
<keyword evidence="6" id="KW-0055">Arginine biosynthesis</keyword>
<evidence type="ECO:0000256" key="3">
    <source>
        <dbReference type="ARBA" id="ARBA00012286"/>
    </source>
</evidence>
<keyword evidence="9" id="KW-0547">Nucleotide-binding</keyword>
<evidence type="ECO:0000259" key="13">
    <source>
        <dbReference type="Pfam" id="PF00764"/>
    </source>
</evidence>
<dbReference type="Gene3D" id="3.40.50.620">
    <property type="entry name" value="HUPs"/>
    <property type="match status" value="1"/>
</dbReference>
<evidence type="ECO:0000256" key="4">
    <source>
        <dbReference type="ARBA" id="ARBA00014810"/>
    </source>
</evidence>
<gene>
    <name evidence="14" type="ORF">NP493_815g02032</name>
</gene>
<comment type="pathway">
    <text evidence="2">Nitrogen metabolism; urea cycle; (N(omega)-L-arginino)succinate from L-aspartate and L-citrulline: step 1/1.</text>
</comment>
<dbReference type="PROSITE" id="PS00565">
    <property type="entry name" value="ARGININOSUCCIN_SYN_2"/>
    <property type="match status" value="1"/>
</dbReference>
<dbReference type="GO" id="GO:0006526">
    <property type="term" value="P:L-arginine biosynthetic process"/>
    <property type="evidence" value="ECO:0007669"/>
    <property type="project" value="UniProtKB-KW"/>
</dbReference>
<proteinExistence type="predicted"/>
<dbReference type="InterPro" id="IPR014729">
    <property type="entry name" value="Rossmann-like_a/b/a_fold"/>
</dbReference>
<dbReference type="GO" id="GO:0000053">
    <property type="term" value="P:argininosuccinate metabolic process"/>
    <property type="evidence" value="ECO:0007669"/>
    <property type="project" value="TreeGrafter"/>
</dbReference>
<dbReference type="InterPro" id="IPR001518">
    <property type="entry name" value="Arginosuc_synth"/>
</dbReference>
<reference evidence="14" key="1">
    <citation type="journal article" date="2023" name="Mol. Biol. Evol.">
        <title>Third-Generation Sequencing Reveals the Adaptive Role of the Epigenome in Three Deep-Sea Polychaetes.</title>
        <authorList>
            <person name="Perez M."/>
            <person name="Aroh O."/>
            <person name="Sun Y."/>
            <person name="Lan Y."/>
            <person name="Juniper S.K."/>
            <person name="Young C.R."/>
            <person name="Angers B."/>
            <person name="Qian P.Y."/>
        </authorList>
    </citation>
    <scope>NUCLEOTIDE SEQUENCE</scope>
    <source>
        <strain evidence="14">R07B-5</strain>
    </source>
</reference>
<evidence type="ECO:0000313" key="14">
    <source>
        <dbReference type="EMBL" id="KAK2174260.1"/>
    </source>
</evidence>
<organism evidence="14 15">
    <name type="scientific">Ridgeia piscesae</name>
    <name type="common">Tubeworm</name>
    <dbReference type="NCBI Taxonomy" id="27915"/>
    <lineage>
        <taxon>Eukaryota</taxon>
        <taxon>Metazoa</taxon>
        <taxon>Spiralia</taxon>
        <taxon>Lophotrochozoa</taxon>
        <taxon>Annelida</taxon>
        <taxon>Polychaeta</taxon>
        <taxon>Sedentaria</taxon>
        <taxon>Canalipalpata</taxon>
        <taxon>Sabellida</taxon>
        <taxon>Siboglinidae</taxon>
        <taxon>Ridgeia</taxon>
    </lineage>
</organism>
<keyword evidence="5" id="KW-0835">Urea cycle</keyword>
<dbReference type="FunFam" id="3.40.50.620:FF:000019">
    <property type="entry name" value="Argininosuccinate synthase"/>
    <property type="match status" value="1"/>
</dbReference>
<protein>
    <recommendedName>
        <fullName evidence="4">Argininosuccinate synthase</fullName>
        <ecNumber evidence="3">6.3.4.5</ecNumber>
    </recommendedName>
    <alternativeName>
        <fullName evidence="11">Citrulline--aspartate ligase</fullName>
    </alternativeName>
</protein>
<evidence type="ECO:0000256" key="1">
    <source>
        <dbReference type="ARBA" id="ARBA00004967"/>
    </source>
</evidence>
<keyword evidence="8" id="KW-0028">Amino-acid biosynthesis</keyword>
<dbReference type="InterPro" id="IPR018223">
    <property type="entry name" value="Arginosuc_synth_CS"/>
</dbReference>
<evidence type="ECO:0000256" key="11">
    <source>
        <dbReference type="ARBA" id="ARBA00029916"/>
    </source>
</evidence>
<keyword evidence="10" id="KW-0067">ATP-binding</keyword>
<dbReference type="Pfam" id="PF00764">
    <property type="entry name" value="Arginosuc_synth"/>
    <property type="match status" value="1"/>
</dbReference>